<accession>A0ABP3J5K6</accession>
<keyword evidence="1" id="KW-0472">Membrane</keyword>
<feature type="transmembrane region" description="Helical" evidence="1">
    <location>
        <begin position="68"/>
        <end position="89"/>
    </location>
</feature>
<keyword evidence="1" id="KW-1133">Transmembrane helix</keyword>
<evidence type="ECO:0000256" key="1">
    <source>
        <dbReference type="SAM" id="Phobius"/>
    </source>
</evidence>
<gene>
    <name evidence="2" type="ORF">GCM10009544_01580</name>
</gene>
<feature type="transmembrane region" description="Helical" evidence="1">
    <location>
        <begin position="250"/>
        <end position="270"/>
    </location>
</feature>
<feature type="transmembrane region" description="Helical" evidence="1">
    <location>
        <begin position="95"/>
        <end position="113"/>
    </location>
</feature>
<protein>
    <recommendedName>
        <fullName evidence="4">HTTM domain-containing protein</fullName>
    </recommendedName>
</protein>
<dbReference type="RefSeq" id="WP_344083775.1">
    <property type="nucleotide sequence ID" value="NZ_BAAAHB010000001.1"/>
</dbReference>
<feature type="transmembrane region" description="Helical" evidence="1">
    <location>
        <begin position="157"/>
        <end position="181"/>
    </location>
</feature>
<sequence length="499" mass="54939">MITHWWLNEMPPIPGILRAVFYAGLLVICLVDQPSPLHSAKIIAKTEPAFYTPVGVLRLLRIRWVRPWVLALVAKLTVAVWIAAAVGFLQPVTGVLTFVGFAFLHAVNAGALGSNHSTHSAVYALLSMSFSVSYDFSLDRLLAQHTAWPRLLSEDSVLTSGFAPALLLILLAYTMFAGGAAKVRYGWSGWRDGSALRFYLSESAPVARWPWLSRLVTGSPALCRLAAWGTLVIELGSVAAVFSHQARLPLILCWVGLHLGILCMMMPAYWVQMWCYLLLLDWPRLVSLVTGGEPGHPAVPEGGAGAMTLAVLGCLTAAALVYILVTESEQWPFTSVPMYSNGTRSADRIVLPGRAELHSRAVRAARGRHGAWQRPWVDQEYMEDIWALPADDGARPQRLFHLLHERGATPPVRWSQYAKVVREVAVEDVAAKPADRPEHTSAQEYPAARFLREVVPLVRNALPGWEQYRALELICRTECGGVVIARAELADVPAEEPAR</sequence>
<keyword evidence="3" id="KW-1185">Reference proteome</keyword>
<evidence type="ECO:0000313" key="3">
    <source>
        <dbReference type="Proteomes" id="UP001499895"/>
    </source>
</evidence>
<dbReference type="Proteomes" id="UP001499895">
    <property type="component" value="Unassembled WGS sequence"/>
</dbReference>
<organism evidence="2 3">
    <name type="scientific">Streptomyces stramineus</name>
    <dbReference type="NCBI Taxonomy" id="173861"/>
    <lineage>
        <taxon>Bacteria</taxon>
        <taxon>Bacillati</taxon>
        <taxon>Actinomycetota</taxon>
        <taxon>Actinomycetes</taxon>
        <taxon>Kitasatosporales</taxon>
        <taxon>Streptomycetaceae</taxon>
        <taxon>Streptomyces</taxon>
    </lineage>
</organism>
<feature type="transmembrane region" description="Helical" evidence="1">
    <location>
        <begin position="120"/>
        <end position="137"/>
    </location>
</feature>
<comment type="caution">
    <text evidence="2">The sequence shown here is derived from an EMBL/GenBank/DDBJ whole genome shotgun (WGS) entry which is preliminary data.</text>
</comment>
<reference evidence="3" key="1">
    <citation type="journal article" date="2019" name="Int. J. Syst. Evol. Microbiol.">
        <title>The Global Catalogue of Microorganisms (GCM) 10K type strain sequencing project: providing services to taxonomists for standard genome sequencing and annotation.</title>
        <authorList>
            <consortium name="The Broad Institute Genomics Platform"/>
            <consortium name="The Broad Institute Genome Sequencing Center for Infectious Disease"/>
            <person name="Wu L."/>
            <person name="Ma J."/>
        </authorList>
    </citation>
    <scope>NUCLEOTIDE SEQUENCE [LARGE SCALE GENOMIC DNA]</scope>
    <source>
        <strain evidence="3">JCM 10649</strain>
    </source>
</reference>
<feature type="transmembrane region" description="Helical" evidence="1">
    <location>
        <begin position="304"/>
        <end position="325"/>
    </location>
</feature>
<name>A0ABP3J5K6_9ACTN</name>
<proteinExistence type="predicted"/>
<keyword evidence="1" id="KW-0812">Transmembrane</keyword>
<evidence type="ECO:0008006" key="4">
    <source>
        <dbReference type="Google" id="ProtNLM"/>
    </source>
</evidence>
<evidence type="ECO:0000313" key="2">
    <source>
        <dbReference type="EMBL" id="GAA0442521.1"/>
    </source>
</evidence>
<dbReference type="EMBL" id="BAAAHB010000001">
    <property type="protein sequence ID" value="GAA0442521.1"/>
    <property type="molecule type" value="Genomic_DNA"/>
</dbReference>